<proteinExistence type="predicted"/>
<feature type="compositionally biased region" description="Basic residues" evidence="1">
    <location>
        <begin position="44"/>
        <end position="55"/>
    </location>
</feature>
<protein>
    <recommendedName>
        <fullName evidence="2">F-box domain-containing protein</fullName>
    </recommendedName>
</protein>
<evidence type="ECO:0000313" key="3">
    <source>
        <dbReference type="EMBL" id="CAE6481593.1"/>
    </source>
</evidence>
<dbReference type="AlphaFoldDB" id="A0A8H3CDC7"/>
<dbReference type="Proteomes" id="UP000663841">
    <property type="component" value="Unassembled WGS sequence"/>
</dbReference>
<feature type="domain" description="F-box" evidence="2">
    <location>
        <begin position="62"/>
        <end position="111"/>
    </location>
</feature>
<dbReference type="CDD" id="cd09917">
    <property type="entry name" value="F-box_SF"/>
    <property type="match status" value="1"/>
</dbReference>
<comment type="caution">
    <text evidence="3">The sequence shown here is derived from an EMBL/GenBank/DDBJ whole genome shotgun (WGS) entry which is preliminary data.</text>
</comment>
<organism evidence="3 4">
    <name type="scientific">Rhizoctonia solani</name>
    <dbReference type="NCBI Taxonomy" id="456999"/>
    <lineage>
        <taxon>Eukaryota</taxon>
        <taxon>Fungi</taxon>
        <taxon>Dikarya</taxon>
        <taxon>Basidiomycota</taxon>
        <taxon>Agaricomycotina</taxon>
        <taxon>Agaricomycetes</taxon>
        <taxon>Cantharellales</taxon>
        <taxon>Ceratobasidiaceae</taxon>
        <taxon>Rhizoctonia</taxon>
    </lineage>
</organism>
<dbReference type="SUPFAM" id="SSF81383">
    <property type="entry name" value="F-box domain"/>
    <property type="match status" value="1"/>
</dbReference>
<evidence type="ECO:0000256" key="1">
    <source>
        <dbReference type="SAM" id="MobiDB-lite"/>
    </source>
</evidence>
<feature type="compositionally biased region" description="Basic residues" evidence="1">
    <location>
        <begin position="1"/>
        <end position="12"/>
    </location>
</feature>
<reference evidence="3" key="1">
    <citation type="submission" date="2021-01" db="EMBL/GenBank/DDBJ databases">
        <authorList>
            <person name="Kaushik A."/>
        </authorList>
    </citation>
    <scope>NUCLEOTIDE SEQUENCE</scope>
    <source>
        <strain evidence="3">AG3-T5</strain>
    </source>
</reference>
<dbReference type="Pfam" id="PF00646">
    <property type="entry name" value="F-box"/>
    <property type="match status" value="1"/>
</dbReference>
<evidence type="ECO:0000259" key="2">
    <source>
        <dbReference type="PROSITE" id="PS50181"/>
    </source>
</evidence>
<dbReference type="SMART" id="SM00256">
    <property type="entry name" value="FBOX"/>
    <property type="match status" value="1"/>
</dbReference>
<sequence length="699" mass="79275">MSRIVTRSKKATRAVSVQQDEIDGATSSSAGGGEAQVTSAPPRKQARTTKTNRPKKNKENVLLGLLILPIELFTEIMHNLKPIDILNLSRTCKAFRSLLMRRSSEPIWKRAAENLAYRLPPPPPWLDMPQYVSVVYTNDCSACGGKAARKESKWDPEFQPVLLVRLCVACQPNVLIQSNEIPQYIKPLLIITIVNIFPGPGINMTSGDYGLRTEVQKITKEFKGNTRRFKKDQDYMRSWLLAKKDAVESHSRLRHWDLIGYVEQDREREKDDLKRHFRRSVQKRLNELGWEHDIAHAGGKEFRSLIAQPRNLTDRIWKNLYPKLQTSLEKARSSRLAALPFLKQKALVKLWETKYHDLGTRVTVHPQHEALVLKPIVARLHPPPPEAMSWPPVKQALDSSPSYNDASSRLLEVWNEICPLVATWQSHIESHLAIRLQEDESFASHSNSNANTMIVSGQAVSGDLRVLLRADSVFQYSGNTTRYFPNDFMEVWQPPGIWVGLNVTSSLIVEGAQSFTVAREQAKALLQCLGHPNASHLSMSAYGKRFVCGICVHLKDKHTKTYDWKGLLSHYTRAQLGEPETEGTMSGPVEVKLSITTRVMHFPKIVASRGHQPVHILSVDDASKYAQHTSMLLTEKPWLSYSEKYACLHCTDGGGLDLPVVLAHVQNTHYIMEPEAHRDYENYDTFIRQSLRATYEYAS</sequence>
<accession>A0A8H3CDC7</accession>
<evidence type="ECO:0000313" key="4">
    <source>
        <dbReference type="Proteomes" id="UP000663841"/>
    </source>
</evidence>
<dbReference type="EMBL" id="CAJMWW010000664">
    <property type="protein sequence ID" value="CAE6481593.1"/>
    <property type="molecule type" value="Genomic_DNA"/>
</dbReference>
<dbReference type="InterPro" id="IPR036047">
    <property type="entry name" value="F-box-like_dom_sf"/>
</dbReference>
<dbReference type="InterPro" id="IPR001810">
    <property type="entry name" value="F-box_dom"/>
</dbReference>
<dbReference type="Gene3D" id="1.20.1280.50">
    <property type="match status" value="1"/>
</dbReference>
<gene>
    <name evidence="3" type="ORF">RDB_LOCUS209571</name>
</gene>
<name>A0A8H3CDC7_9AGAM</name>
<feature type="region of interest" description="Disordered" evidence="1">
    <location>
        <begin position="1"/>
        <end position="55"/>
    </location>
</feature>
<dbReference type="PROSITE" id="PS50181">
    <property type="entry name" value="FBOX"/>
    <property type="match status" value="1"/>
</dbReference>